<dbReference type="EMBL" id="KM406416">
    <property type="protein sequence ID" value="AIW55081.1"/>
    <property type="molecule type" value="Genomic_DNA"/>
</dbReference>
<geneLocation type="plasmid" evidence="1">
    <name>megaplasmid pMP7017</name>
</geneLocation>
<organism evidence="1">
    <name type="scientific">Bifidobacterium breve</name>
    <dbReference type="NCBI Taxonomy" id="1685"/>
    <lineage>
        <taxon>Bacteria</taxon>
        <taxon>Bacillati</taxon>
        <taxon>Actinomycetota</taxon>
        <taxon>Actinomycetes</taxon>
        <taxon>Bifidobacteriales</taxon>
        <taxon>Bifidobacteriaceae</taxon>
        <taxon>Bifidobacterium</taxon>
    </lineage>
</organism>
<sequence>MEKENGENVSNTSDKASKTGLVIRDRINAIAGVNRHSNYKIAEIIGKSERYVRDRKDGKSDWKLGDIELYGEATGYTISEITAKEFNIKPAVNER</sequence>
<evidence type="ECO:0000313" key="1">
    <source>
        <dbReference type="EMBL" id="AIW55081.1"/>
    </source>
</evidence>
<proteinExistence type="predicted"/>
<gene>
    <name evidence="1" type="ORF">B7017_p0028</name>
</gene>
<keyword evidence="1" id="KW-0614">Plasmid</keyword>
<accession>A0A0A0UU78</accession>
<reference evidence="1" key="1">
    <citation type="journal article" date="2015" name="Appl. Environ. Microbiol.">
        <title>Discovery of a conjugative megaplasmid in Bifidobacterium breve.</title>
        <authorList>
            <person name="Bottacini F."/>
            <person name="O'Connell Motherway M."/>
            <person name="Casey E."/>
            <person name="McDonnell B."/>
            <person name="Mahony J."/>
            <person name="Ventura M."/>
            <person name="van Sinderen D."/>
        </authorList>
    </citation>
    <scope>NUCLEOTIDE SEQUENCE</scope>
    <source>
        <strain evidence="1">JCM 7017</strain>
        <plasmid evidence="1">megaplasmid pMP7017</plasmid>
    </source>
</reference>
<protein>
    <submittedName>
        <fullName evidence="1">Uncharacterized protein</fullName>
    </submittedName>
</protein>
<name>A0A0A0UU78_BIFBR</name>
<dbReference type="RefSeq" id="WP_052791111.1">
    <property type="nucleotide sequence ID" value="NZ_KM406416.1"/>
</dbReference>
<dbReference type="AlphaFoldDB" id="A0A0A0UU78"/>